<dbReference type="AlphaFoldDB" id="A0A9P3UQ67"/>
<keyword evidence="2" id="KW-1185">Reference proteome</keyword>
<proteinExistence type="predicted"/>
<dbReference type="OrthoDB" id="3039255at2759"/>
<evidence type="ECO:0000313" key="1">
    <source>
        <dbReference type="EMBL" id="GLB38936.1"/>
    </source>
</evidence>
<name>A0A9P3UQ67_LYOSH</name>
<gene>
    <name evidence="1" type="ORF">LshimejAT787_0600980</name>
</gene>
<accession>A0A9P3UQ67</accession>
<dbReference type="Proteomes" id="UP001063166">
    <property type="component" value="Unassembled WGS sequence"/>
</dbReference>
<evidence type="ECO:0008006" key="3">
    <source>
        <dbReference type="Google" id="ProtNLM"/>
    </source>
</evidence>
<comment type="caution">
    <text evidence="1">The sequence shown here is derived from an EMBL/GenBank/DDBJ whole genome shotgun (WGS) entry which is preliminary data.</text>
</comment>
<organism evidence="1 2">
    <name type="scientific">Lyophyllum shimeji</name>
    <name type="common">Hon-shimeji</name>
    <name type="synonym">Tricholoma shimeji</name>
    <dbReference type="NCBI Taxonomy" id="47721"/>
    <lineage>
        <taxon>Eukaryota</taxon>
        <taxon>Fungi</taxon>
        <taxon>Dikarya</taxon>
        <taxon>Basidiomycota</taxon>
        <taxon>Agaricomycotina</taxon>
        <taxon>Agaricomycetes</taxon>
        <taxon>Agaricomycetidae</taxon>
        <taxon>Agaricales</taxon>
        <taxon>Tricholomatineae</taxon>
        <taxon>Lyophyllaceae</taxon>
        <taxon>Lyophyllum</taxon>
    </lineage>
</organism>
<protein>
    <recommendedName>
        <fullName evidence="3">F-box domain-containing protein</fullName>
    </recommendedName>
</protein>
<reference evidence="1" key="1">
    <citation type="submission" date="2022-07" db="EMBL/GenBank/DDBJ databases">
        <title>The genome of Lyophyllum shimeji provides insight into the initial evolution of ectomycorrhizal fungal genome.</title>
        <authorList>
            <person name="Kobayashi Y."/>
            <person name="Shibata T."/>
            <person name="Hirakawa H."/>
            <person name="Shigenobu S."/>
            <person name="Nishiyama T."/>
            <person name="Yamada A."/>
            <person name="Hasebe M."/>
            <person name="Kawaguchi M."/>
        </authorList>
    </citation>
    <scope>NUCLEOTIDE SEQUENCE</scope>
    <source>
        <strain evidence="1">AT787</strain>
    </source>
</reference>
<evidence type="ECO:0000313" key="2">
    <source>
        <dbReference type="Proteomes" id="UP001063166"/>
    </source>
</evidence>
<dbReference type="SUPFAM" id="SSF81383">
    <property type="entry name" value="F-box domain"/>
    <property type="match status" value="1"/>
</dbReference>
<dbReference type="EMBL" id="BRPK01000006">
    <property type="protein sequence ID" value="GLB38936.1"/>
    <property type="molecule type" value="Genomic_DNA"/>
</dbReference>
<sequence>MVVNLPLDIWREVASYLPQDYLAKCYSVNHAFFTIAMEVKYRIVRFDRLTTSECRKYIDCLVYPVASQHIPTLQLTSPHAPSSCKLGELEKTIRRFSKDVTRRLRPWEKYAKSLRTMSDIGSKLRDCE</sequence>
<dbReference type="InterPro" id="IPR036047">
    <property type="entry name" value="F-box-like_dom_sf"/>
</dbReference>